<reference evidence="1 2" key="1">
    <citation type="submission" date="2021-03" db="EMBL/GenBank/DDBJ databases">
        <title>Flavobacterium Flabelliformis Sp. Nov. And Flavobacterium Geliluteum Sp. Nov., Two Novel Multidrug Resistant Psychrophilic Species Isolated From Antarctica.</title>
        <authorList>
            <person name="Kralova S."/>
            <person name="Busse H.J."/>
            <person name="Bezdicek M."/>
            <person name="Nykrynova M."/>
            <person name="Kroupova E."/>
            <person name="Krsek D."/>
            <person name="Sedlacek I."/>
        </authorList>
    </citation>
    <scope>NUCLEOTIDE SEQUENCE [LARGE SCALE GENOMIC DNA]</scope>
    <source>
        <strain evidence="1 2">P7388</strain>
    </source>
</reference>
<dbReference type="Proteomes" id="UP000675047">
    <property type="component" value="Unassembled WGS sequence"/>
</dbReference>
<evidence type="ECO:0000313" key="2">
    <source>
        <dbReference type="Proteomes" id="UP000675047"/>
    </source>
</evidence>
<protein>
    <recommendedName>
        <fullName evidence="3">HNH endonuclease</fullName>
    </recommendedName>
</protein>
<evidence type="ECO:0008006" key="3">
    <source>
        <dbReference type="Google" id="ProtNLM"/>
    </source>
</evidence>
<keyword evidence="2" id="KW-1185">Reference proteome</keyword>
<evidence type="ECO:0000313" key="1">
    <source>
        <dbReference type="EMBL" id="MBP4138693.1"/>
    </source>
</evidence>
<dbReference type="EMBL" id="JAGFBV010000016">
    <property type="protein sequence ID" value="MBP4138693.1"/>
    <property type="molecule type" value="Genomic_DNA"/>
</dbReference>
<dbReference type="AlphaFoldDB" id="A0A940X666"/>
<proteinExistence type="predicted"/>
<sequence length="258" mass="29809">MENKFCYKCGNIATTREHVPPICLFPEAKDVLGLNFRKDLITVPSCDEHNSNKSHDDEFLMVSIAGIVGNNLVGYLQTQTKVDRAIRRKSKDFLNKEIIKNYKHQTLKSKNGKKYPVLYGNPNYNRLLNCFEHISYGVYFHEFGERFEGVVKMLLGFINYDDNNTQTMTEMVKEKFIINEIAKELKGKNPTVFKYQFFEPDQFGLIGLVMTFYEGTEVFVAFQPINSKEPFDLSMSLLNAGIPTFIEVGNKIFEFNKK</sequence>
<organism evidence="1 2">
    <name type="scientific">Flavobacterium geliluteum</name>
    <dbReference type="NCBI Taxonomy" id="2816120"/>
    <lineage>
        <taxon>Bacteria</taxon>
        <taxon>Pseudomonadati</taxon>
        <taxon>Bacteroidota</taxon>
        <taxon>Flavobacteriia</taxon>
        <taxon>Flavobacteriales</taxon>
        <taxon>Flavobacteriaceae</taxon>
        <taxon>Flavobacterium</taxon>
    </lineage>
</organism>
<gene>
    <name evidence="1" type="ORF">J3495_11405</name>
</gene>
<dbReference type="RefSeq" id="WP_210666684.1">
    <property type="nucleotide sequence ID" value="NZ_JAGFBV010000016.1"/>
</dbReference>
<comment type="caution">
    <text evidence="1">The sequence shown here is derived from an EMBL/GenBank/DDBJ whole genome shotgun (WGS) entry which is preliminary data.</text>
</comment>
<accession>A0A940X666</accession>
<name>A0A940X666_9FLAO</name>